<feature type="compositionally biased region" description="Low complexity" evidence="1">
    <location>
        <begin position="214"/>
        <end position="223"/>
    </location>
</feature>
<feature type="domain" description="PRC-barrel" evidence="2">
    <location>
        <begin position="6"/>
        <end position="73"/>
    </location>
</feature>
<dbReference type="InterPro" id="IPR027275">
    <property type="entry name" value="PRC-brl_dom"/>
</dbReference>
<evidence type="ECO:0000313" key="3">
    <source>
        <dbReference type="EMBL" id="NIH55745.1"/>
    </source>
</evidence>
<dbReference type="Pfam" id="PF05239">
    <property type="entry name" value="PRC"/>
    <property type="match status" value="1"/>
</dbReference>
<evidence type="ECO:0000313" key="4">
    <source>
        <dbReference type="Proteomes" id="UP000749311"/>
    </source>
</evidence>
<dbReference type="SUPFAM" id="SSF50346">
    <property type="entry name" value="PRC-barrel domain"/>
    <property type="match status" value="1"/>
</dbReference>
<name>A0ABX0SBI1_9ACTN</name>
<dbReference type="RefSeq" id="WP_208390404.1">
    <property type="nucleotide sequence ID" value="NZ_BAAAOO010000017.1"/>
</dbReference>
<comment type="caution">
    <text evidence="3">The sequence shown here is derived from an EMBL/GenBank/DDBJ whole genome shotgun (WGS) entry which is preliminary data.</text>
</comment>
<proteinExistence type="predicted"/>
<gene>
    <name evidence="3" type="ORF">FB473_000390</name>
</gene>
<protein>
    <submittedName>
        <fullName evidence="3">Sporulation protein YlmC with PRC-barrel domain</fullName>
    </submittedName>
</protein>
<sequence length="237" mass="25289">MADTNYEELFDSDVIDVDGNKIGSIGQVYLDDQTGQPSWVTVKTGWFGLKETFVPLERAVVGNGQIKVPFTESKVKEAPRVDPDKHLDADEEAQLYEYYGFTTVTAPEPTSAEAPVTETPVEVPPAAETPVAEAEAPVIPQVAPEIPSEPVVAEAEDVALTHAVEQTDDDLPLGAPAVGNPETHYGLDDEAWKAERARDADGFVTEAEAHIPGAAAPEPTTVAETDEPGPEDGTVQQ</sequence>
<dbReference type="InterPro" id="IPR011033">
    <property type="entry name" value="PRC_barrel-like_sf"/>
</dbReference>
<dbReference type="EMBL" id="JAAMOZ010000001">
    <property type="protein sequence ID" value="NIH55745.1"/>
    <property type="molecule type" value="Genomic_DNA"/>
</dbReference>
<reference evidence="3 4" key="1">
    <citation type="submission" date="2020-02" db="EMBL/GenBank/DDBJ databases">
        <title>Sequencing the genomes of 1000 actinobacteria strains.</title>
        <authorList>
            <person name="Klenk H.-P."/>
        </authorList>
    </citation>
    <scope>NUCLEOTIDE SEQUENCE [LARGE SCALE GENOMIC DNA]</scope>
    <source>
        <strain evidence="3 4">DSM 19609</strain>
    </source>
</reference>
<evidence type="ECO:0000256" key="1">
    <source>
        <dbReference type="SAM" id="MobiDB-lite"/>
    </source>
</evidence>
<accession>A0ABX0SBI1</accession>
<keyword evidence="4" id="KW-1185">Reference proteome</keyword>
<dbReference type="Proteomes" id="UP000749311">
    <property type="component" value="Unassembled WGS sequence"/>
</dbReference>
<dbReference type="Gene3D" id="3.90.50.10">
    <property type="entry name" value="Photosynthetic Reaction Center, subunit H, domain 2"/>
    <property type="match status" value="1"/>
</dbReference>
<organism evidence="3 4">
    <name type="scientific">Brooklawnia cerclae</name>
    <dbReference type="NCBI Taxonomy" id="349934"/>
    <lineage>
        <taxon>Bacteria</taxon>
        <taxon>Bacillati</taxon>
        <taxon>Actinomycetota</taxon>
        <taxon>Actinomycetes</taxon>
        <taxon>Propionibacteriales</taxon>
        <taxon>Propionibacteriaceae</taxon>
        <taxon>Brooklawnia</taxon>
    </lineage>
</organism>
<feature type="region of interest" description="Disordered" evidence="1">
    <location>
        <begin position="209"/>
        <end position="237"/>
    </location>
</feature>
<dbReference type="InterPro" id="IPR014747">
    <property type="entry name" value="Bac_photo_RC_H_C"/>
</dbReference>
<evidence type="ECO:0000259" key="2">
    <source>
        <dbReference type="Pfam" id="PF05239"/>
    </source>
</evidence>